<dbReference type="NCBIfam" id="NF047773">
    <property type="entry name" value="phas_rel_Lepto"/>
    <property type="match status" value="1"/>
</dbReference>
<proteinExistence type="predicted"/>
<dbReference type="RefSeq" id="WP_073200083.1">
    <property type="nucleotide sequence ID" value="NZ_FRCZ01000001.1"/>
</dbReference>
<dbReference type="OrthoDB" id="191894at2"/>
<name>A0A1M7L6V4_9BACI</name>
<keyword evidence="2" id="KW-1185">Reference proteome</keyword>
<dbReference type="EMBL" id="FRCZ01000001">
    <property type="protein sequence ID" value="SHM73084.1"/>
    <property type="molecule type" value="Genomic_DNA"/>
</dbReference>
<dbReference type="AlphaFoldDB" id="A0A1M7L6V4"/>
<evidence type="ECO:0000313" key="2">
    <source>
        <dbReference type="Proteomes" id="UP000184184"/>
    </source>
</evidence>
<dbReference type="STRING" id="1027249.SAMN05216179_0942"/>
<gene>
    <name evidence="1" type="ORF">SAMN05216179_0942</name>
</gene>
<accession>A0A1M7L6V4</accession>
<sequence length="100" mass="11651">MRDTFKKGMTLGLGLAALSKEQAEKVIDELMTKGELSREESDGIFQEWERKGEESRNAIDEIIKDKINKLLEELEVVTKRDLRALEQRMTQLENQLKEKE</sequence>
<dbReference type="Proteomes" id="UP000184184">
    <property type="component" value="Unassembled WGS sequence"/>
</dbReference>
<protein>
    <submittedName>
        <fullName evidence="1">Polyhydroxyalkanoate synthesis regulator phasin</fullName>
    </submittedName>
</protein>
<reference evidence="1 2" key="1">
    <citation type="submission" date="2016-11" db="EMBL/GenBank/DDBJ databases">
        <authorList>
            <person name="Jaros S."/>
            <person name="Januszkiewicz K."/>
            <person name="Wedrychowicz H."/>
        </authorList>
    </citation>
    <scope>NUCLEOTIDE SEQUENCE [LARGE SCALE GENOMIC DNA]</scope>
    <source>
        <strain evidence="1 2">CGMCC 1.10681</strain>
    </source>
</reference>
<organism evidence="1 2">
    <name type="scientific">Gracilibacillus kekensis</name>
    <dbReference type="NCBI Taxonomy" id="1027249"/>
    <lineage>
        <taxon>Bacteria</taxon>
        <taxon>Bacillati</taxon>
        <taxon>Bacillota</taxon>
        <taxon>Bacilli</taxon>
        <taxon>Bacillales</taxon>
        <taxon>Bacillaceae</taxon>
        <taxon>Gracilibacillus</taxon>
    </lineage>
</organism>
<evidence type="ECO:0000313" key="1">
    <source>
        <dbReference type="EMBL" id="SHM73084.1"/>
    </source>
</evidence>